<keyword evidence="1" id="KW-1133">Transmembrane helix</keyword>
<dbReference type="EMBL" id="AXZG01000060">
    <property type="protein sequence ID" value="ERT64444.1"/>
    <property type="molecule type" value="Genomic_DNA"/>
</dbReference>
<gene>
    <name evidence="2" type="ORF">HMPREF0742_02232</name>
</gene>
<dbReference type="HOGENOM" id="CLU_1516811_0_0_11"/>
<feature type="transmembrane region" description="Helical" evidence="1">
    <location>
        <begin position="120"/>
        <end position="139"/>
    </location>
</feature>
<protein>
    <submittedName>
        <fullName evidence="2">Uncharacterized protein</fullName>
    </submittedName>
</protein>
<dbReference type="PROSITE" id="PS51257">
    <property type="entry name" value="PROKAR_LIPOPROTEIN"/>
    <property type="match status" value="1"/>
</dbReference>
<keyword evidence="1" id="KW-0812">Transmembrane</keyword>
<sequence>MTERAEITGAAVPGAEVEAAGTAAVGTGASGTGCAGTAPAAEVGAAGEACGGWAGAGGPAWGACGAGAYCGPGRAAGACWGAFGCAVCAVLWRAPSYAYVLAGAVPRAAGAKGDAVRPLLGVYSLFIVPVFQGAGGVFMPLGDDIFAFCTGVFGGISSLGWRRRGGVLTLRYDVGKY</sequence>
<evidence type="ECO:0000313" key="3">
    <source>
        <dbReference type="Proteomes" id="UP000017174"/>
    </source>
</evidence>
<evidence type="ECO:0000313" key="2">
    <source>
        <dbReference type="EMBL" id="ERT64444.1"/>
    </source>
</evidence>
<reference evidence="2 3" key="1">
    <citation type="submission" date="2013-08" db="EMBL/GenBank/DDBJ databases">
        <authorList>
            <person name="Weinstock G."/>
            <person name="Sodergren E."/>
            <person name="Wylie T."/>
            <person name="Fulton L."/>
            <person name="Fulton R."/>
            <person name="Fronick C."/>
            <person name="O'Laughlin M."/>
            <person name="Godfrey J."/>
            <person name="Miner T."/>
            <person name="Herter B."/>
            <person name="Appelbaum E."/>
            <person name="Cordes M."/>
            <person name="Lek S."/>
            <person name="Wollam A."/>
            <person name="Pepin K.H."/>
            <person name="Palsikar V.B."/>
            <person name="Mitreva M."/>
            <person name="Wilson R.K."/>
        </authorList>
    </citation>
    <scope>NUCLEOTIDE SEQUENCE [LARGE SCALE GENOMIC DNA]</scope>
    <source>
        <strain evidence="2 3">F0184</strain>
    </source>
</reference>
<keyword evidence="1" id="KW-0472">Membrane</keyword>
<dbReference type="Proteomes" id="UP000017174">
    <property type="component" value="Unassembled WGS sequence"/>
</dbReference>
<feature type="transmembrane region" description="Helical" evidence="1">
    <location>
        <begin position="145"/>
        <end position="161"/>
    </location>
</feature>
<accession>U7UZV8</accession>
<organism evidence="2 3">
    <name type="scientific">Rothia aeria F0184</name>
    <dbReference type="NCBI Taxonomy" id="888019"/>
    <lineage>
        <taxon>Bacteria</taxon>
        <taxon>Bacillati</taxon>
        <taxon>Actinomycetota</taxon>
        <taxon>Actinomycetes</taxon>
        <taxon>Micrococcales</taxon>
        <taxon>Micrococcaceae</taxon>
        <taxon>Rothia</taxon>
    </lineage>
</organism>
<dbReference type="AlphaFoldDB" id="U7UZV8"/>
<name>U7UZV8_9MICC</name>
<proteinExistence type="predicted"/>
<comment type="caution">
    <text evidence="2">The sequence shown here is derived from an EMBL/GenBank/DDBJ whole genome shotgun (WGS) entry which is preliminary data.</text>
</comment>
<evidence type="ECO:0000256" key="1">
    <source>
        <dbReference type="SAM" id="Phobius"/>
    </source>
</evidence>